<evidence type="ECO:0000313" key="8">
    <source>
        <dbReference type="EMBL" id="QNM07530.1"/>
    </source>
</evidence>
<dbReference type="Gene3D" id="3.10.28.10">
    <property type="entry name" value="Homing endonucleases"/>
    <property type="match status" value="1"/>
</dbReference>
<dbReference type="InterPro" id="IPR023054">
    <property type="entry name" value="Sporulation_regulator_WhiA_C"/>
</dbReference>
<dbReference type="PANTHER" id="PTHR37307">
    <property type="entry name" value="CELL DIVISION PROTEIN WHIA-RELATED"/>
    <property type="match status" value="1"/>
</dbReference>
<evidence type="ECO:0000256" key="3">
    <source>
        <dbReference type="ARBA" id="ARBA00023306"/>
    </source>
</evidence>
<dbReference type="Pfam" id="PF02650">
    <property type="entry name" value="HTH_WhiA"/>
    <property type="match status" value="1"/>
</dbReference>
<dbReference type="Pfam" id="PF14527">
    <property type="entry name" value="LAGLIDADG_WhiA"/>
    <property type="match status" value="1"/>
</dbReference>
<dbReference type="InterPro" id="IPR039518">
    <property type="entry name" value="WhiA_LAGLIDADG_dom"/>
</dbReference>
<dbReference type="KEGG" id="whj:H9Q79_11395"/>
<proteinExistence type="inferred from homology"/>
<keyword evidence="3 4" id="KW-0131">Cell cycle</keyword>
<keyword evidence="2 4" id="KW-0238">DNA-binding</keyword>
<dbReference type="Pfam" id="PF10298">
    <property type="entry name" value="WhiA_N"/>
    <property type="match status" value="1"/>
</dbReference>
<evidence type="ECO:0000256" key="4">
    <source>
        <dbReference type="HAMAP-Rule" id="MF_01420"/>
    </source>
</evidence>
<evidence type="ECO:0000313" key="9">
    <source>
        <dbReference type="Proteomes" id="UP000515860"/>
    </source>
</evidence>
<keyword evidence="1 4" id="KW-0132">Cell division</keyword>
<comment type="similarity">
    <text evidence="4">Belongs to the WhiA family.</text>
</comment>
<dbReference type="NCBIfam" id="TIGR00647">
    <property type="entry name" value="DNA_bind_WhiA"/>
    <property type="match status" value="1"/>
</dbReference>
<keyword evidence="9" id="KW-1185">Reference proteome</keyword>
<dbReference type="AlphaFoldDB" id="A0A7G9G9P8"/>
<protein>
    <recommendedName>
        <fullName evidence="4">Probable cell division protein WhiA</fullName>
    </recommendedName>
</protein>
<reference evidence="8 9" key="1">
    <citation type="submission" date="2020-08" db="EMBL/GenBank/DDBJ databases">
        <authorList>
            <person name="Liu C."/>
            <person name="Sun Q."/>
        </authorList>
    </citation>
    <scope>NUCLEOTIDE SEQUENCE [LARGE SCALE GENOMIC DNA]</scope>
    <source>
        <strain evidence="8 9">NSJ-29</strain>
    </source>
</reference>
<feature type="domain" description="Sporulation transcription regulator WhiA N-terminal" evidence="6">
    <location>
        <begin position="19"/>
        <end position="107"/>
    </location>
</feature>
<dbReference type="InterPro" id="IPR018478">
    <property type="entry name" value="Sporu_reg_WhiA_N_dom"/>
</dbReference>
<evidence type="ECO:0000256" key="1">
    <source>
        <dbReference type="ARBA" id="ARBA00022618"/>
    </source>
</evidence>
<dbReference type="RefSeq" id="WP_118644205.1">
    <property type="nucleotide sequence ID" value="NZ_CP060635.1"/>
</dbReference>
<dbReference type="InterPro" id="IPR003802">
    <property type="entry name" value="Sporulation_regulator_WhiA"/>
</dbReference>
<dbReference type="SUPFAM" id="SSF55608">
    <property type="entry name" value="Homing endonucleases"/>
    <property type="match status" value="1"/>
</dbReference>
<dbReference type="GO" id="GO:0051301">
    <property type="term" value="P:cell division"/>
    <property type="evidence" value="ECO:0007669"/>
    <property type="project" value="UniProtKB-UniRule"/>
</dbReference>
<dbReference type="GO" id="GO:0003677">
    <property type="term" value="F:DNA binding"/>
    <property type="evidence" value="ECO:0007669"/>
    <property type="project" value="UniProtKB-UniRule"/>
</dbReference>
<dbReference type="PANTHER" id="PTHR37307:SF1">
    <property type="entry name" value="CELL DIVISION PROTEIN WHIA-RELATED"/>
    <property type="match status" value="1"/>
</dbReference>
<accession>A0A7G9G9P8</accession>
<dbReference type="HAMAP" id="MF_01420">
    <property type="entry name" value="HTH_type_WhiA"/>
    <property type="match status" value="1"/>
</dbReference>
<evidence type="ECO:0000259" key="6">
    <source>
        <dbReference type="Pfam" id="PF10298"/>
    </source>
</evidence>
<dbReference type="GO" id="GO:0043937">
    <property type="term" value="P:regulation of sporulation"/>
    <property type="evidence" value="ECO:0007669"/>
    <property type="project" value="InterPro"/>
</dbReference>
<feature type="domain" description="Sporulation regulator WhiA C-terminal" evidence="5">
    <location>
        <begin position="226"/>
        <end position="309"/>
    </location>
</feature>
<dbReference type="InterPro" id="IPR027434">
    <property type="entry name" value="Homing_endonucl"/>
</dbReference>
<comment type="function">
    <text evidence="4">Involved in cell division and chromosome segregation.</text>
</comment>
<evidence type="ECO:0000256" key="2">
    <source>
        <dbReference type="ARBA" id="ARBA00023125"/>
    </source>
</evidence>
<sequence length="331" mass="37698">MSFSGEVKEELSRQTAGARHCQIAELAAIITLCGSVHISVKDEYCIRMQTENVWVADKYFLLLKRIFKINPEVSVRRNARQNKVSAYQIMVAENDDAKRVLQAVKLLTPEGALAEDLPLVHNVIVQKNCCRRAFIRGAFLAAGSISDPNRFYHFEIVCDTEYQAKQLRDLIRSLKIDAKTVKRKKYHIVYIKEGSQIVDLLGLMDARMALLKLENVRILKEMRGSVNRKVNCETANINKTVNAAVKQMEDIRYIRDTIGFSGLSNGLDEIARLRLQYPEATLKELGLLLNPPVGKSGVNHRLRKLSSIADELRESKEENYYDQKTNHDSDF</sequence>
<dbReference type="Proteomes" id="UP000515860">
    <property type="component" value="Chromosome"/>
</dbReference>
<gene>
    <name evidence="4 8" type="primary">whiA</name>
    <name evidence="8" type="ORF">H9Q79_11395</name>
</gene>
<dbReference type="EMBL" id="CP060635">
    <property type="protein sequence ID" value="QNM07530.1"/>
    <property type="molecule type" value="Genomic_DNA"/>
</dbReference>
<evidence type="ECO:0000259" key="5">
    <source>
        <dbReference type="Pfam" id="PF02650"/>
    </source>
</evidence>
<organism evidence="8 9">
    <name type="scientific">Wansuia hejianensis</name>
    <dbReference type="NCBI Taxonomy" id="2763667"/>
    <lineage>
        <taxon>Bacteria</taxon>
        <taxon>Bacillati</taxon>
        <taxon>Bacillota</taxon>
        <taxon>Clostridia</taxon>
        <taxon>Lachnospirales</taxon>
        <taxon>Lachnospiraceae</taxon>
        <taxon>Wansuia</taxon>
    </lineage>
</organism>
<name>A0A7G9G9P8_9FIRM</name>
<feature type="domain" description="WhiA LAGLIDADG-like" evidence="7">
    <location>
        <begin position="132"/>
        <end position="223"/>
    </location>
</feature>
<evidence type="ECO:0000259" key="7">
    <source>
        <dbReference type="Pfam" id="PF14527"/>
    </source>
</evidence>